<sequence>MNIEIYDFLVDLKNFTKIRTIGRGTFGVVSLYRENSTGKEYAIKELQTIESIDDKKQYLKEVVILAKMNWISILSLRGFTLSNDPLDPPCILTDFMPKGSLDAILRDEQNGLAPEGFDSTAKGKIIFRIATALMYLHDRGGCHRDLKPANILLNENYDAFLSDFGLATLDMKMTRRTQIKGTQTYMAPELFEDDTTPDEKIDIYAFALIVYEMVTLNPPFSNLKNPYAIPQYVLSGKRPVIDSSVCDEMRMFIEQCWDSSPKNRPSARAIVNHLMKYNLFPDADQEQLKYDQQLIIGDKLPQRPPPSEHFDYNETRPNSPSNSSNPNSNSTYSNSAYSFTYTKSNDTQTNTNDNTNDCIYNQLSHSLSSPYSHVFEKSPKKVNDNLSNTYNPRYSTERISTPYSFVNEKTNKSQSTESFEMDTLKQQEEKANDGNILAQYSVGMSYLNGYSGAQKDEHRGIYYLKLAANNRHSDACLQLAKIFLTEGTYHNNYDGVKYLAIAAESGNDKAQVWLGDLYCTGQNDVIKNQEKGIRLLLNAMKTVDDDSSFNIIGYHLFQSKNRRYYPDARRCFRSAAIKNNIFGMFNYAYMVEFGEGGKQDFGEAFKWYNNAAERDCPQACLRLGEIYETGKCLRSGPDLNKALEMYNKAKNLDCKQATKRIRRILQQKEMENERMRRPRERVSIFDVDDDFDILDTDDEFEAHNILDAIMSMPFDNFLSGL</sequence>
<keyword evidence="1" id="KW-0067">ATP-binding</keyword>
<gene>
    <name evidence="4" type="ORF">TRFO_16775</name>
</gene>
<protein>
    <recommendedName>
        <fullName evidence="3">Protein kinase domain-containing protein</fullName>
    </recommendedName>
</protein>
<dbReference type="OrthoDB" id="26722at2759"/>
<feature type="binding site" evidence="1">
    <location>
        <position position="44"/>
    </location>
    <ligand>
        <name>ATP</name>
        <dbReference type="ChEBI" id="CHEBI:30616"/>
    </ligand>
</feature>
<dbReference type="InterPro" id="IPR011990">
    <property type="entry name" value="TPR-like_helical_dom_sf"/>
</dbReference>
<dbReference type="PANTHER" id="PTHR44329">
    <property type="entry name" value="SERINE/THREONINE-PROTEIN KINASE TNNI3K-RELATED"/>
    <property type="match status" value="1"/>
</dbReference>
<evidence type="ECO:0000259" key="3">
    <source>
        <dbReference type="PROSITE" id="PS50011"/>
    </source>
</evidence>
<dbReference type="EMBL" id="MLAK01000546">
    <property type="protein sequence ID" value="OHT13208.1"/>
    <property type="molecule type" value="Genomic_DNA"/>
</dbReference>
<dbReference type="InterPro" id="IPR011009">
    <property type="entry name" value="Kinase-like_dom_sf"/>
</dbReference>
<dbReference type="InterPro" id="IPR000719">
    <property type="entry name" value="Prot_kinase_dom"/>
</dbReference>
<keyword evidence="5" id="KW-1185">Reference proteome</keyword>
<proteinExistence type="predicted"/>
<dbReference type="PROSITE" id="PS50011">
    <property type="entry name" value="PROTEIN_KINASE_DOM"/>
    <property type="match status" value="1"/>
</dbReference>
<dbReference type="RefSeq" id="XP_068366344.1">
    <property type="nucleotide sequence ID" value="XM_068499184.1"/>
</dbReference>
<dbReference type="SUPFAM" id="SSF81901">
    <property type="entry name" value="HCP-like"/>
    <property type="match status" value="1"/>
</dbReference>
<reference evidence="4" key="1">
    <citation type="submission" date="2016-10" db="EMBL/GenBank/DDBJ databases">
        <authorList>
            <person name="Benchimol M."/>
            <person name="Almeida L.G."/>
            <person name="Vasconcelos A.T."/>
            <person name="Perreira-Neves A."/>
            <person name="Rosa I.A."/>
            <person name="Tasca T."/>
            <person name="Bogo M.R."/>
            <person name="de Souza W."/>
        </authorList>
    </citation>
    <scope>NUCLEOTIDE SEQUENCE [LARGE SCALE GENOMIC DNA]</scope>
    <source>
        <strain evidence="4">K</strain>
    </source>
</reference>
<accession>A0A1J4KQL2</accession>
<feature type="compositionally biased region" description="Low complexity" evidence="2">
    <location>
        <begin position="317"/>
        <end position="336"/>
    </location>
</feature>
<evidence type="ECO:0000313" key="4">
    <source>
        <dbReference type="EMBL" id="OHT13208.1"/>
    </source>
</evidence>
<dbReference type="Gene3D" id="1.25.40.10">
    <property type="entry name" value="Tetratricopeptide repeat domain"/>
    <property type="match status" value="1"/>
</dbReference>
<dbReference type="GO" id="GO:0005524">
    <property type="term" value="F:ATP binding"/>
    <property type="evidence" value="ECO:0007669"/>
    <property type="project" value="UniProtKB-UniRule"/>
</dbReference>
<dbReference type="Proteomes" id="UP000179807">
    <property type="component" value="Unassembled WGS sequence"/>
</dbReference>
<organism evidence="4 5">
    <name type="scientific">Tritrichomonas foetus</name>
    <dbReference type="NCBI Taxonomy" id="1144522"/>
    <lineage>
        <taxon>Eukaryota</taxon>
        <taxon>Metamonada</taxon>
        <taxon>Parabasalia</taxon>
        <taxon>Tritrichomonadida</taxon>
        <taxon>Tritrichomonadidae</taxon>
        <taxon>Tritrichomonas</taxon>
    </lineage>
</organism>
<evidence type="ECO:0000256" key="1">
    <source>
        <dbReference type="PROSITE-ProRule" id="PRU10141"/>
    </source>
</evidence>
<evidence type="ECO:0000256" key="2">
    <source>
        <dbReference type="SAM" id="MobiDB-lite"/>
    </source>
</evidence>
<dbReference type="InterPro" id="IPR051681">
    <property type="entry name" value="Ser/Thr_Kinases-Pseudokinases"/>
</dbReference>
<dbReference type="Pfam" id="PF00069">
    <property type="entry name" value="Pkinase"/>
    <property type="match status" value="1"/>
</dbReference>
<dbReference type="SMART" id="SM00220">
    <property type="entry name" value="S_TKc"/>
    <property type="match status" value="1"/>
</dbReference>
<dbReference type="InterPro" id="IPR017441">
    <property type="entry name" value="Protein_kinase_ATP_BS"/>
</dbReference>
<dbReference type="InterPro" id="IPR006597">
    <property type="entry name" value="Sel1-like"/>
</dbReference>
<keyword evidence="1" id="KW-0547">Nucleotide-binding</keyword>
<evidence type="ECO:0000313" key="5">
    <source>
        <dbReference type="Proteomes" id="UP000179807"/>
    </source>
</evidence>
<dbReference type="PROSITE" id="PS00107">
    <property type="entry name" value="PROTEIN_KINASE_ATP"/>
    <property type="match status" value="1"/>
</dbReference>
<feature type="domain" description="Protein kinase" evidence="3">
    <location>
        <begin position="15"/>
        <end position="276"/>
    </location>
</feature>
<feature type="region of interest" description="Disordered" evidence="2">
    <location>
        <begin position="298"/>
        <end position="336"/>
    </location>
</feature>
<dbReference type="VEuPathDB" id="TrichDB:TRFO_16775"/>
<dbReference type="GO" id="GO:0004674">
    <property type="term" value="F:protein serine/threonine kinase activity"/>
    <property type="evidence" value="ECO:0007669"/>
    <property type="project" value="TreeGrafter"/>
</dbReference>
<dbReference type="Gene3D" id="1.10.510.10">
    <property type="entry name" value="Transferase(Phosphotransferase) domain 1"/>
    <property type="match status" value="1"/>
</dbReference>
<name>A0A1J4KQL2_9EUKA</name>
<dbReference type="Pfam" id="PF08238">
    <property type="entry name" value="Sel1"/>
    <property type="match status" value="5"/>
</dbReference>
<dbReference type="GeneID" id="94833888"/>
<dbReference type="SMART" id="SM00671">
    <property type="entry name" value="SEL1"/>
    <property type="match status" value="5"/>
</dbReference>
<dbReference type="SUPFAM" id="SSF56112">
    <property type="entry name" value="Protein kinase-like (PK-like)"/>
    <property type="match status" value="1"/>
</dbReference>
<dbReference type="PANTHER" id="PTHR44329:SF214">
    <property type="entry name" value="PROTEIN KINASE DOMAIN-CONTAINING PROTEIN"/>
    <property type="match status" value="1"/>
</dbReference>
<comment type="caution">
    <text evidence="4">The sequence shown here is derived from an EMBL/GenBank/DDBJ whole genome shotgun (WGS) entry which is preliminary data.</text>
</comment>
<dbReference type="AlphaFoldDB" id="A0A1J4KQL2"/>